<evidence type="ECO:0000313" key="2">
    <source>
        <dbReference type="Proteomes" id="UP000828048"/>
    </source>
</evidence>
<comment type="caution">
    <text evidence="1">The sequence shown here is derived from an EMBL/GenBank/DDBJ whole genome shotgun (WGS) entry which is preliminary data.</text>
</comment>
<name>A0ACB7XW16_9ERIC</name>
<gene>
    <name evidence="1" type="ORF">Vadar_001967</name>
</gene>
<dbReference type="EMBL" id="CM037155">
    <property type="protein sequence ID" value="KAH7845438.1"/>
    <property type="molecule type" value="Genomic_DNA"/>
</dbReference>
<protein>
    <submittedName>
        <fullName evidence="1">Uncharacterized protein</fullName>
    </submittedName>
</protein>
<proteinExistence type="predicted"/>
<dbReference type="Proteomes" id="UP000828048">
    <property type="component" value="Chromosome 5"/>
</dbReference>
<accession>A0ACB7XW16</accession>
<sequence>MFKLIPSTLALMAVQRHNATSKSANPSSKAQHLLEGGVPITTPTTPPRRSAHTPSFRVSLGHVAGGGAIAGGGSLGAGGGFGGGSLGAGGGSLGVGGGFGGDSLGAGGGSLGAGGGDFCTHGTQAVANEEKKRSEKMKMALDKL</sequence>
<keyword evidence="2" id="KW-1185">Reference proteome</keyword>
<organism evidence="1 2">
    <name type="scientific">Vaccinium darrowii</name>
    <dbReference type="NCBI Taxonomy" id="229202"/>
    <lineage>
        <taxon>Eukaryota</taxon>
        <taxon>Viridiplantae</taxon>
        <taxon>Streptophyta</taxon>
        <taxon>Embryophyta</taxon>
        <taxon>Tracheophyta</taxon>
        <taxon>Spermatophyta</taxon>
        <taxon>Magnoliopsida</taxon>
        <taxon>eudicotyledons</taxon>
        <taxon>Gunneridae</taxon>
        <taxon>Pentapetalae</taxon>
        <taxon>asterids</taxon>
        <taxon>Ericales</taxon>
        <taxon>Ericaceae</taxon>
        <taxon>Vaccinioideae</taxon>
        <taxon>Vaccinieae</taxon>
        <taxon>Vaccinium</taxon>
    </lineage>
</organism>
<reference evidence="1 2" key="1">
    <citation type="journal article" date="2021" name="Hortic Res">
        <title>High-quality reference genome and annotation aids understanding of berry development for evergreen blueberry (Vaccinium darrowii).</title>
        <authorList>
            <person name="Yu J."/>
            <person name="Hulse-Kemp A.M."/>
            <person name="Babiker E."/>
            <person name="Staton M."/>
        </authorList>
    </citation>
    <scope>NUCLEOTIDE SEQUENCE [LARGE SCALE GENOMIC DNA]</scope>
    <source>
        <strain evidence="2">cv. NJ 8807/NJ 8810</strain>
        <tissue evidence="1">Young leaf</tissue>
    </source>
</reference>
<evidence type="ECO:0000313" key="1">
    <source>
        <dbReference type="EMBL" id="KAH7845438.1"/>
    </source>
</evidence>